<protein>
    <submittedName>
        <fullName evidence="2">Uncharacterized protein</fullName>
    </submittedName>
</protein>
<accession>A0A250WPD9</accession>
<proteinExistence type="predicted"/>
<feature type="region of interest" description="Disordered" evidence="1">
    <location>
        <begin position="334"/>
        <end position="418"/>
    </location>
</feature>
<evidence type="ECO:0000256" key="1">
    <source>
        <dbReference type="SAM" id="MobiDB-lite"/>
    </source>
</evidence>
<keyword evidence="3" id="KW-1185">Reference proteome</keyword>
<organism evidence="2 3">
    <name type="scientific">Chlamydomonas eustigma</name>
    <dbReference type="NCBI Taxonomy" id="1157962"/>
    <lineage>
        <taxon>Eukaryota</taxon>
        <taxon>Viridiplantae</taxon>
        <taxon>Chlorophyta</taxon>
        <taxon>core chlorophytes</taxon>
        <taxon>Chlorophyceae</taxon>
        <taxon>CS clade</taxon>
        <taxon>Chlamydomonadales</taxon>
        <taxon>Chlamydomonadaceae</taxon>
        <taxon>Chlamydomonas</taxon>
    </lineage>
</organism>
<feature type="compositionally biased region" description="Basic and acidic residues" evidence="1">
    <location>
        <begin position="379"/>
        <end position="391"/>
    </location>
</feature>
<comment type="caution">
    <text evidence="2">The sequence shown here is derived from an EMBL/GenBank/DDBJ whole genome shotgun (WGS) entry which is preliminary data.</text>
</comment>
<dbReference type="EMBL" id="BEGY01000001">
    <property type="protein sequence ID" value="GAX72707.1"/>
    <property type="molecule type" value="Genomic_DNA"/>
</dbReference>
<gene>
    <name evidence="2" type="ORF">CEUSTIGMA_g163.t1</name>
</gene>
<evidence type="ECO:0000313" key="2">
    <source>
        <dbReference type="EMBL" id="GAX72707.1"/>
    </source>
</evidence>
<name>A0A250WPD9_9CHLO</name>
<feature type="compositionally biased region" description="Basic and acidic residues" evidence="1">
    <location>
        <begin position="112"/>
        <end position="122"/>
    </location>
</feature>
<feature type="region of interest" description="Disordered" evidence="1">
    <location>
        <begin position="1"/>
        <end position="139"/>
    </location>
</feature>
<feature type="compositionally biased region" description="Low complexity" evidence="1">
    <location>
        <begin position="123"/>
        <end position="139"/>
    </location>
</feature>
<dbReference type="AlphaFoldDB" id="A0A250WPD9"/>
<feature type="compositionally biased region" description="Polar residues" evidence="1">
    <location>
        <begin position="76"/>
        <end position="94"/>
    </location>
</feature>
<dbReference type="Proteomes" id="UP000232323">
    <property type="component" value="Unassembled WGS sequence"/>
</dbReference>
<feature type="compositionally biased region" description="Basic and acidic residues" evidence="1">
    <location>
        <begin position="345"/>
        <end position="363"/>
    </location>
</feature>
<evidence type="ECO:0000313" key="3">
    <source>
        <dbReference type="Proteomes" id="UP000232323"/>
    </source>
</evidence>
<reference evidence="2 3" key="1">
    <citation type="submission" date="2017-08" db="EMBL/GenBank/DDBJ databases">
        <title>Acidophilic green algal genome provides insights into adaptation to an acidic environment.</title>
        <authorList>
            <person name="Hirooka S."/>
            <person name="Hirose Y."/>
            <person name="Kanesaki Y."/>
            <person name="Higuchi S."/>
            <person name="Fujiwara T."/>
            <person name="Onuma R."/>
            <person name="Era A."/>
            <person name="Ohbayashi R."/>
            <person name="Uzuka A."/>
            <person name="Nozaki H."/>
            <person name="Yoshikawa H."/>
            <person name="Miyagishima S.Y."/>
        </authorList>
    </citation>
    <scope>NUCLEOTIDE SEQUENCE [LARGE SCALE GENOMIC DNA]</scope>
    <source>
        <strain evidence="2 3">NIES-2499</strain>
    </source>
</reference>
<sequence length="547" mass="58589">MGSPQFPCRPLSSRPSTSAISHPGTCGVDVEDLSPNSDWGKSGILRDSFEPDTRTSSQRLLAKESRSFRSLRHRNTQVVPTRNYEVSPSLSPADQHTRRSSVVMLRGPSRAWEPEAEPREAQQARAGEGIQSPLASSPCSASSSIQLLTAQSMQERSKDMESKDLQDACICPALRVIDRTHAELDVLSAALTSSQGTTPSSTQPAIRAIQALAAPEQQDITGCQCDPDADIAASLLCPRIDGMPSLHPVHLDAEITASLLCPRMDGMPSLHPVHLDAEIIAECSPGLNVAPDRRVCSRTGAMTNLDASTTSSAEDPKQEFVVETMSAMNNGVETVEDGMAGAVRVQERSDLDTRGLYRTDRPPTPHPKRPASAASSSQESKDRGGDSRARLDSFLSLASLGERNRPGGVRSCTKKTGESTSRTILNPLAASWLEIDSIPQGASQGALGSRLSASSHTITFGVRRRSSGGSLSRRSSFWKALMSGRSCEVEESRHGTAAHLNQVRELRPGVPSILHNKRLVSHLFTALGSAVGGVFCGLDSKEMSTNQ</sequence>